<keyword evidence="5" id="KW-1185">Reference proteome</keyword>
<dbReference type="InterPro" id="IPR009755">
    <property type="entry name" value="RMC1_C"/>
</dbReference>
<dbReference type="GO" id="GO:0035658">
    <property type="term" value="C:Mon1-Ccz1 complex"/>
    <property type="evidence" value="ECO:0007669"/>
    <property type="project" value="InterPro"/>
</dbReference>
<accession>A0AAE0L494</accession>
<dbReference type="GO" id="GO:0005765">
    <property type="term" value="C:lysosomal membrane"/>
    <property type="evidence" value="ECO:0007669"/>
    <property type="project" value="TreeGrafter"/>
</dbReference>
<evidence type="ECO:0000256" key="1">
    <source>
        <dbReference type="SAM" id="MobiDB-lite"/>
    </source>
</evidence>
<dbReference type="GO" id="GO:0010506">
    <property type="term" value="P:regulation of autophagy"/>
    <property type="evidence" value="ECO:0007669"/>
    <property type="project" value="InterPro"/>
</dbReference>
<gene>
    <name evidence="4" type="ORF">CYMTET_20446</name>
</gene>
<feature type="compositionally biased region" description="Polar residues" evidence="1">
    <location>
        <begin position="392"/>
        <end position="405"/>
    </location>
</feature>
<dbReference type="PANTHER" id="PTHR12897:SF4">
    <property type="entry name" value="REGULATOR OF MON1-CCZ1 COMPLEX"/>
    <property type="match status" value="1"/>
</dbReference>
<dbReference type="EMBL" id="LGRX02009951">
    <property type="protein sequence ID" value="KAK3271190.1"/>
    <property type="molecule type" value="Genomic_DNA"/>
</dbReference>
<evidence type="ECO:0000259" key="3">
    <source>
        <dbReference type="Pfam" id="PF21029"/>
    </source>
</evidence>
<dbReference type="Proteomes" id="UP001190700">
    <property type="component" value="Unassembled WGS sequence"/>
</dbReference>
<dbReference type="GO" id="GO:0031902">
    <property type="term" value="C:late endosome membrane"/>
    <property type="evidence" value="ECO:0007669"/>
    <property type="project" value="TreeGrafter"/>
</dbReference>
<comment type="caution">
    <text evidence="4">The sequence shown here is derived from an EMBL/GenBank/DDBJ whole genome shotgun (WGS) entry which is preliminary data.</text>
</comment>
<dbReference type="InterPro" id="IPR049040">
    <property type="entry name" value="RMC1_N"/>
</dbReference>
<reference evidence="4 5" key="1">
    <citation type="journal article" date="2015" name="Genome Biol. Evol.">
        <title>Comparative Genomics of a Bacterivorous Green Alga Reveals Evolutionary Causalities and Consequences of Phago-Mixotrophic Mode of Nutrition.</title>
        <authorList>
            <person name="Burns J.A."/>
            <person name="Paasch A."/>
            <person name="Narechania A."/>
            <person name="Kim E."/>
        </authorList>
    </citation>
    <scope>NUCLEOTIDE SEQUENCE [LARGE SCALE GENOMIC DNA]</scope>
    <source>
        <strain evidence="4 5">PLY_AMNH</strain>
    </source>
</reference>
<dbReference type="AlphaFoldDB" id="A0AAE0L494"/>
<proteinExistence type="predicted"/>
<evidence type="ECO:0000259" key="2">
    <source>
        <dbReference type="Pfam" id="PF07035"/>
    </source>
</evidence>
<dbReference type="PANTHER" id="PTHR12897">
    <property type="entry name" value="COLON CANCER-ASSOCIATED PROTEIN MIC1"/>
    <property type="match status" value="1"/>
</dbReference>
<evidence type="ECO:0000313" key="4">
    <source>
        <dbReference type="EMBL" id="KAK3271190.1"/>
    </source>
</evidence>
<protein>
    <recommendedName>
        <fullName evidence="6">Mic1 domain-containing protein</fullName>
    </recommendedName>
</protein>
<name>A0AAE0L494_9CHLO</name>
<organism evidence="4 5">
    <name type="scientific">Cymbomonas tetramitiformis</name>
    <dbReference type="NCBI Taxonomy" id="36881"/>
    <lineage>
        <taxon>Eukaryota</taxon>
        <taxon>Viridiplantae</taxon>
        <taxon>Chlorophyta</taxon>
        <taxon>Pyramimonadophyceae</taxon>
        <taxon>Pyramimonadales</taxon>
        <taxon>Pyramimonadaceae</taxon>
        <taxon>Cymbomonas</taxon>
    </lineage>
</organism>
<dbReference type="InterPro" id="IPR040371">
    <property type="entry name" value="RMC1"/>
</dbReference>
<evidence type="ECO:0008006" key="6">
    <source>
        <dbReference type="Google" id="ProtNLM"/>
    </source>
</evidence>
<feature type="domain" description="Regulator of MON1-CCZ1 complex N-terminal" evidence="3">
    <location>
        <begin position="1"/>
        <end position="120"/>
    </location>
</feature>
<sequence length="622" mass="69557">MYDDGNLLLLVASKNKLFSWPVDKVLSLNSPDEAESPTVSFLNEGPVISARFSLDGRILAVQRTATDVEFVNREDASEFWQRCRKGERLLGLFWVNTPECDCVFVTTGGLELYQLLPARNGVRAVDVKKHTVAWYTYTHETRLALLSSGATAPVRLAGYQFATSGVIRLPRFDLPSQASERNKRAVSITGKDVKLLTMYGRMYCAHVDLHAGLLVLYRFYRDALVRQHTYPLYSRHVDLSIVDQALVVHNIDSGVVLVLDVLSSSTHPLASPLPLALPPVIDHNDNTLEVEPYNSGWDFIGPDLLLDTQHGIFWRQQLDLGSLTHSCSDRCTLMSFLQRRREDGALPAGFSRPRQLSLNVVKTMIQDCDPLPVISRTFMVLCTAYEESRNQARSVQGSSEPNNFGESGLLPRSPAVSPEEMQRSVFEPLEEEMSSGGAYLLACVAEYIRCVDVTNLSCPASLSLLLVQLLQREDRLHQLNSWLPVLSRKSVSNTIAIEVAEISKLYKPSIQTVQDLLQNQQGQETYVRLLLREGRIVEALRYVRRHRVESVPPTIFLDAAKELGDPAIYTTVFRFCSEFVPNFANMADYPAYTRKLHGIIHRGPAPATQSRAHTSAARAAGL</sequence>
<feature type="region of interest" description="Disordered" evidence="1">
    <location>
        <begin position="392"/>
        <end position="416"/>
    </location>
</feature>
<feature type="domain" description="Mic1" evidence="2">
    <location>
        <begin position="353"/>
        <end position="577"/>
    </location>
</feature>
<dbReference type="Pfam" id="PF21029">
    <property type="entry name" value="RMC1_N"/>
    <property type="match status" value="1"/>
</dbReference>
<dbReference type="Pfam" id="PF07035">
    <property type="entry name" value="RMC1_C"/>
    <property type="match status" value="1"/>
</dbReference>
<evidence type="ECO:0000313" key="5">
    <source>
        <dbReference type="Proteomes" id="UP001190700"/>
    </source>
</evidence>